<evidence type="ECO:0000259" key="4">
    <source>
        <dbReference type="Pfam" id="PF01425"/>
    </source>
</evidence>
<dbReference type="PANTHER" id="PTHR43372:SF4">
    <property type="entry name" value="FATTY-ACID AMIDE HYDROLASE 2"/>
    <property type="match status" value="1"/>
</dbReference>
<dbReference type="InterPro" id="IPR023631">
    <property type="entry name" value="Amidase_dom"/>
</dbReference>
<dbReference type="WBParaSite" id="ACRNAN_scaffold3399.g21812.t2">
    <property type="protein sequence ID" value="ACRNAN_scaffold3399.g21812.t2"/>
    <property type="gene ID" value="ACRNAN_scaffold3399.g21812"/>
</dbReference>
<sequence length="602" mass="67285">MGTFHDILVNLLFSLYFKFLHLVFWLWNLPKRRKSVHPPTDKLLLISATKAAELIRNREITSTSLIEAYIKRIEEINPLINAVVIKNFKNALKQASEVDSYIENLDKNSDEYKNLSTEKPLLGIPFTIKDSFAIKGLVCTIGLAHRKAIVANEDAEVVKRLKSAGAILLAVTNVPEGIMWGETANTLFGRTNNPYDTRRTPGGSSGGEAALVASAGSLIGIGSDFAGSIRGPASFCGIYGFMPSPGEKSETILHLNQLPSRKLKIFYMDGIRSSYVEAPHKEVVEALRKAVNYFEEKCNMPTYRIDLPLIHESTSFWAASQYDPDYPPFYKELSGDQKPVDCYKELFKFFLGHSDHTLPGIISGIQSNAVMDESVKNKILTKRDHLIHMLTSLLGSDGILLWPMFPTVATYHHQRIFSSSTYLYTCNYVYNGIWNAIGFPVVACTLGLTHDNMPIGVSIVGAPNSDRILNEIACELEKEFGGWRLPGLDVNKVEDLASFSNIRKKCQQFRNQLNNLLGTDGILLFPSFPSTSTYHNMRIWTPLNYTYENLWNAIELPALSCPIGLNNDNLPAAIQIIASQDHDSNILAIAKELINLYNRNII</sequence>
<reference evidence="6" key="1">
    <citation type="submission" date="2022-11" db="UniProtKB">
        <authorList>
            <consortium name="WormBaseParasite"/>
        </authorList>
    </citation>
    <scope>IDENTIFICATION</scope>
</reference>
<evidence type="ECO:0000256" key="2">
    <source>
        <dbReference type="PIRSR" id="PIRSR001221-1"/>
    </source>
</evidence>
<dbReference type="PIRSF" id="PIRSF001221">
    <property type="entry name" value="Amidase_fungi"/>
    <property type="match status" value="1"/>
</dbReference>
<feature type="active site" description="Acyl-ester intermediate" evidence="2">
    <location>
        <position position="228"/>
    </location>
</feature>
<feature type="transmembrane region" description="Helical" evidence="3">
    <location>
        <begin position="7"/>
        <end position="27"/>
    </location>
</feature>
<keyword evidence="5" id="KW-1185">Reference proteome</keyword>
<evidence type="ECO:0000256" key="1">
    <source>
        <dbReference type="ARBA" id="ARBA00009199"/>
    </source>
</evidence>
<dbReference type="PROSITE" id="PS00571">
    <property type="entry name" value="AMIDASES"/>
    <property type="match status" value="1"/>
</dbReference>
<keyword evidence="3" id="KW-1133">Transmembrane helix</keyword>
<dbReference type="InterPro" id="IPR036928">
    <property type="entry name" value="AS_sf"/>
</dbReference>
<name>A0A914DPQ1_9BILA</name>
<dbReference type="GO" id="GO:0012505">
    <property type="term" value="C:endomembrane system"/>
    <property type="evidence" value="ECO:0007669"/>
    <property type="project" value="TreeGrafter"/>
</dbReference>
<feature type="domain" description="Amidase" evidence="4">
    <location>
        <begin position="65"/>
        <end position="249"/>
    </location>
</feature>
<comment type="similarity">
    <text evidence="1">Belongs to the amidase family.</text>
</comment>
<dbReference type="InterPro" id="IPR052739">
    <property type="entry name" value="FAAH2"/>
</dbReference>
<dbReference type="AlphaFoldDB" id="A0A914DPQ1"/>
<proteinExistence type="inferred from homology"/>
<keyword evidence="3" id="KW-0472">Membrane</keyword>
<accession>A0A914DPQ1</accession>
<evidence type="ECO:0000313" key="5">
    <source>
        <dbReference type="Proteomes" id="UP000887540"/>
    </source>
</evidence>
<dbReference type="InterPro" id="IPR020556">
    <property type="entry name" value="Amidase_CS"/>
</dbReference>
<feature type="active site" description="Charge relay system" evidence="2">
    <location>
        <position position="204"/>
    </location>
</feature>
<dbReference type="Proteomes" id="UP000887540">
    <property type="component" value="Unplaced"/>
</dbReference>
<evidence type="ECO:0000256" key="3">
    <source>
        <dbReference type="SAM" id="Phobius"/>
    </source>
</evidence>
<feature type="active site" description="Charge relay system" evidence="2">
    <location>
        <position position="129"/>
    </location>
</feature>
<dbReference type="SUPFAM" id="SSF75304">
    <property type="entry name" value="Amidase signature (AS) enzymes"/>
    <property type="match status" value="2"/>
</dbReference>
<dbReference type="Pfam" id="PF01425">
    <property type="entry name" value="Amidase"/>
    <property type="match status" value="1"/>
</dbReference>
<evidence type="ECO:0000313" key="6">
    <source>
        <dbReference type="WBParaSite" id="ACRNAN_scaffold3399.g21812.t2"/>
    </source>
</evidence>
<dbReference type="PANTHER" id="PTHR43372">
    <property type="entry name" value="FATTY-ACID AMIDE HYDROLASE"/>
    <property type="match status" value="1"/>
</dbReference>
<dbReference type="Gene3D" id="3.90.1300.10">
    <property type="entry name" value="Amidase signature (AS) domain"/>
    <property type="match status" value="3"/>
</dbReference>
<keyword evidence="3" id="KW-0812">Transmembrane</keyword>
<protein>
    <submittedName>
        <fullName evidence="6">Amidase domain-containing protein</fullName>
    </submittedName>
</protein>
<organism evidence="5 6">
    <name type="scientific">Acrobeloides nanus</name>
    <dbReference type="NCBI Taxonomy" id="290746"/>
    <lineage>
        <taxon>Eukaryota</taxon>
        <taxon>Metazoa</taxon>
        <taxon>Ecdysozoa</taxon>
        <taxon>Nematoda</taxon>
        <taxon>Chromadorea</taxon>
        <taxon>Rhabditida</taxon>
        <taxon>Tylenchina</taxon>
        <taxon>Cephalobomorpha</taxon>
        <taxon>Cephaloboidea</taxon>
        <taxon>Cephalobidae</taxon>
        <taxon>Acrobeloides</taxon>
    </lineage>
</organism>